<dbReference type="EMBL" id="KQ243919">
    <property type="protein sequence ID" value="KNC74999.1"/>
    <property type="molecule type" value="Genomic_DNA"/>
</dbReference>
<name>A0A0L0FE12_9EUKA</name>
<dbReference type="Proteomes" id="UP000054560">
    <property type="component" value="Unassembled WGS sequence"/>
</dbReference>
<protein>
    <submittedName>
        <fullName evidence="2">Uncharacterized protein</fullName>
    </submittedName>
</protein>
<gene>
    <name evidence="2" type="ORF">SARC_12467</name>
</gene>
<evidence type="ECO:0000313" key="2">
    <source>
        <dbReference type="EMBL" id="KNC74999.1"/>
    </source>
</evidence>
<dbReference type="AlphaFoldDB" id="A0A0L0FE12"/>
<accession>A0A0L0FE12</accession>
<feature type="compositionally biased region" description="Polar residues" evidence="1">
    <location>
        <begin position="40"/>
        <end position="51"/>
    </location>
</feature>
<organism evidence="2 3">
    <name type="scientific">Sphaeroforma arctica JP610</name>
    <dbReference type="NCBI Taxonomy" id="667725"/>
    <lineage>
        <taxon>Eukaryota</taxon>
        <taxon>Ichthyosporea</taxon>
        <taxon>Ichthyophonida</taxon>
        <taxon>Sphaeroforma</taxon>
    </lineage>
</organism>
<sequence length="71" mass="8127">MSLDFENMKQYPCFPVLHRDQRAPEETKTATCSKRGETGHSINTCDGDDNSYQLENLRSIRTLKEDNESSS</sequence>
<dbReference type="RefSeq" id="XP_014148901.1">
    <property type="nucleotide sequence ID" value="XM_014293426.1"/>
</dbReference>
<reference evidence="2 3" key="1">
    <citation type="submission" date="2011-02" db="EMBL/GenBank/DDBJ databases">
        <title>The Genome Sequence of Sphaeroforma arctica JP610.</title>
        <authorList>
            <consortium name="The Broad Institute Genome Sequencing Platform"/>
            <person name="Russ C."/>
            <person name="Cuomo C."/>
            <person name="Young S.K."/>
            <person name="Zeng Q."/>
            <person name="Gargeya S."/>
            <person name="Alvarado L."/>
            <person name="Berlin A."/>
            <person name="Chapman S.B."/>
            <person name="Chen Z."/>
            <person name="Freedman E."/>
            <person name="Gellesch M."/>
            <person name="Goldberg J."/>
            <person name="Griggs A."/>
            <person name="Gujja S."/>
            <person name="Heilman E."/>
            <person name="Heiman D."/>
            <person name="Howarth C."/>
            <person name="Mehta T."/>
            <person name="Neiman D."/>
            <person name="Pearson M."/>
            <person name="Roberts A."/>
            <person name="Saif S."/>
            <person name="Shea T."/>
            <person name="Shenoy N."/>
            <person name="Sisk P."/>
            <person name="Stolte C."/>
            <person name="Sykes S."/>
            <person name="White J."/>
            <person name="Yandava C."/>
            <person name="Burger G."/>
            <person name="Gray M.W."/>
            <person name="Holland P.W.H."/>
            <person name="King N."/>
            <person name="Lang F.B.F."/>
            <person name="Roger A.J."/>
            <person name="Ruiz-Trillo I."/>
            <person name="Haas B."/>
            <person name="Nusbaum C."/>
            <person name="Birren B."/>
        </authorList>
    </citation>
    <scope>NUCLEOTIDE SEQUENCE [LARGE SCALE GENOMIC DNA]</scope>
    <source>
        <strain evidence="2 3">JP610</strain>
    </source>
</reference>
<keyword evidence="3" id="KW-1185">Reference proteome</keyword>
<feature type="region of interest" description="Disordered" evidence="1">
    <location>
        <begin position="22"/>
        <end position="51"/>
    </location>
</feature>
<evidence type="ECO:0000256" key="1">
    <source>
        <dbReference type="SAM" id="MobiDB-lite"/>
    </source>
</evidence>
<dbReference type="GeneID" id="25912971"/>
<proteinExistence type="predicted"/>
<feature type="compositionally biased region" description="Basic and acidic residues" evidence="1">
    <location>
        <begin position="22"/>
        <end position="38"/>
    </location>
</feature>
<evidence type="ECO:0000313" key="3">
    <source>
        <dbReference type="Proteomes" id="UP000054560"/>
    </source>
</evidence>